<name>A0A8J3QZ43_9ACTN</name>
<dbReference type="EMBL" id="BONZ01000073">
    <property type="protein sequence ID" value="GIH18802.1"/>
    <property type="molecule type" value="Genomic_DNA"/>
</dbReference>
<dbReference type="InterPro" id="IPR016181">
    <property type="entry name" value="Acyl_CoA_acyltransferase"/>
</dbReference>
<dbReference type="GO" id="GO:0016747">
    <property type="term" value="F:acyltransferase activity, transferring groups other than amino-acyl groups"/>
    <property type="evidence" value="ECO:0007669"/>
    <property type="project" value="InterPro"/>
</dbReference>
<accession>A0A8J3QZ43</accession>
<proteinExistence type="predicted"/>
<evidence type="ECO:0000259" key="1">
    <source>
        <dbReference type="PROSITE" id="PS51186"/>
    </source>
</evidence>
<comment type="caution">
    <text evidence="2">The sequence shown here is derived from an EMBL/GenBank/DDBJ whole genome shotgun (WGS) entry which is preliminary data.</text>
</comment>
<feature type="domain" description="N-acetyltransferase" evidence="1">
    <location>
        <begin position="6"/>
        <end position="152"/>
    </location>
</feature>
<dbReference type="PROSITE" id="PS51186">
    <property type="entry name" value="GNAT"/>
    <property type="match status" value="1"/>
</dbReference>
<sequence>MEEGQLRLEPVTPDNVGAACRMSVRTDQQDFVAPVSWSLAEAYVNPDTAWPRLVYRHDAPVGFVMGAFDPANEIAFFRCGIWRLNVAADEQRSGVGSYAVRQVLAEGRRRGFARATVLWVPKAGGPGPFYERLGFVPTGEVFHGEVVGAIDL</sequence>
<protein>
    <submittedName>
        <fullName evidence="2">N-acetyltransferase</fullName>
    </submittedName>
</protein>
<keyword evidence="3" id="KW-1185">Reference proteome</keyword>
<reference evidence="2" key="1">
    <citation type="submission" date="2021-01" db="EMBL/GenBank/DDBJ databases">
        <title>Whole genome shotgun sequence of Rugosimonospora africana NBRC 104875.</title>
        <authorList>
            <person name="Komaki H."/>
            <person name="Tamura T."/>
        </authorList>
    </citation>
    <scope>NUCLEOTIDE SEQUENCE</scope>
    <source>
        <strain evidence="2">NBRC 104875</strain>
    </source>
</reference>
<dbReference type="SUPFAM" id="SSF55729">
    <property type="entry name" value="Acyl-CoA N-acyltransferases (Nat)"/>
    <property type="match status" value="1"/>
</dbReference>
<gene>
    <name evidence="2" type="primary">speG_2</name>
    <name evidence="2" type="ORF">Raf01_69740</name>
</gene>
<dbReference type="InterPro" id="IPR000182">
    <property type="entry name" value="GNAT_dom"/>
</dbReference>
<dbReference type="RefSeq" id="WP_239134199.1">
    <property type="nucleotide sequence ID" value="NZ_BONZ01000073.1"/>
</dbReference>
<dbReference type="Pfam" id="PF00583">
    <property type="entry name" value="Acetyltransf_1"/>
    <property type="match status" value="1"/>
</dbReference>
<evidence type="ECO:0000313" key="2">
    <source>
        <dbReference type="EMBL" id="GIH18802.1"/>
    </source>
</evidence>
<dbReference type="Proteomes" id="UP000642748">
    <property type="component" value="Unassembled WGS sequence"/>
</dbReference>
<dbReference type="Gene3D" id="3.40.630.30">
    <property type="match status" value="1"/>
</dbReference>
<dbReference type="AlphaFoldDB" id="A0A8J3QZ43"/>
<evidence type="ECO:0000313" key="3">
    <source>
        <dbReference type="Proteomes" id="UP000642748"/>
    </source>
</evidence>
<organism evidence="2 3">
    <name type="scientific">Rugosimonospora africana</name>
    <dbReference type="NCBI Taxonomy" id="556532"/>
    <lineage>
        <taxon>Bacteria</taxon>
        <taxon>Bacillati</taxon>
        <taxon>Actinomycetota</taxon>
        <taxon>Actinomycetes</taxon>
        <taxon>Micromonosporales</taxon>
        <taxon>Micromonosporaceae</taxon>
        <taxon>Rugosimonospora</taxon>
    </lineage>
</organism>